<sequence>MDTDTEGLRARKKRRTRQAISDAAIALILDRGFDKVSVADIAAAAEISKPTLFAYFPTKEDLVLDRIDDHRDEAARVVAQRGDQPPLAALHAHHRALLDARDPVTGLCDEPDSVRLREIIYGTPSLAAHLLRYAARSERALADALVRTAGVDEVTAAIAAAAINAVQLTLAERNHRAVVAGTSADDRYPAAVHAADRAFALLGAGLADELAAPAGTEPA</sequence>
<evidence type="ECO:0000313" key="6">
    <source>
        <dbReference type="EMBL" id="GIL25791.1"/>
    </source>
</evidence>
<dbReference type="GO" id="GO:0003700">
    <property type="term" value="F:DNA-binding transcription factor activity"/>
    <property type="evidence" value="ECO:0007669"/>
    <property type="project" value="TreeGrafter"/>
</dbReference>
<dbReference type="SUPFAM" id="SSF46689">
    <property type="entry name" value="Homeodomain-like"/>
    <property type="match status" value="1"/>
</dbReference>
<evidence type="ECO:0000313" key="7">
    <source>
        <dbReference type="Proteomes" id="UP000614996"/>
    </source>
</evidence>
<dbReference type="PROSITE" id="PS50977">
    <property type="entry name" value="HTH_TETR_2"/>
    <property type="match status" value="1"/>
</dbReference>
<gene>
    <name evidence="6" type="ORF">NUM_10450</name>
</gene>
<reference evidence="7" key="1">
    <citation type="journal article" date="2021" name="Int. J. Syst. Evol. Microbiol.">
        <title>Actinocatenispora comari sp. nov., an endophytic actinomycete isolated from aerial parts of Comarum salesowianum.</title>
        <authorList>
            <person name="Oyunbileg N."/>
            <person name="Iizaka Y."/>
            <person name="Hamada M."/>
            <person name="Davaapurev B.O."/>
            <person name="Fukumoto A."/>
            <person name="Tsetseg B."/>
            <person name="Kato F."/>
            <person name="Tamura T."/>
            <person name="Batkhuu J."/>
            <person name="Anzai Y."/>
        </authorList>
    </citation>
    <scope>NUCLEOTIDE SEQUENCE [LARGE SCALE GENOMIC DNA]</scope>
    <source>
        <strain evidence="7">NUM-2625</strain>
    </source>
</reference>
<dbReference type="GO" id="GO:0000976">
    <property type="term" value="F:transcription cis-regulatory region binding"/>
    <property type="evidence" value="ECO:0007669"/>
    <property type="project" value="TreeGrafter"/>
</dbReference>
<dbReference type="PRINTS" id="PR00455">
    <property type="entry name" value="HTHTETR"/>
</dbReference>
<evidence type="ECO:0000259" key="5">
    <source>
        <dbReference type="PROSITE" id="PS50977"/>
    </source>
</evidence>
<dbReference type="AlphaFoldDB" id="A0A8J4EJ00"/>
<protein>
    <submittedName>
        <fullName evidence="6">TetR family transcriptional regulator</fullName>
    </submittedName>
</protein>
<dbReference type="FunFam" id="1.10.10.60:FF:000141">
    <property type="entry name" value="TetR family transcriptional regulator"/>
    <property type="match status" value="1"/>
</dbReference>
<dbReference type="InterPro" id="IPR009057">
    <property type="entry name" value="Homeodomain-like_sf"/>
</dbReference>
<feature type="DNA-binding region" description="H-T-H motif" evidence="4">
    <location>
        <begin position="37"/>
        <end position="56"/>
    </location>
</feature>
<proteinExistence type="predicted"/>
<feature type="domain" description="HTH tetR-type" evidence="5">
    <location>
        <begin position="14"/>
        <end position="74"/>
    </location>
</feature>
<keyword evidence="7" id="KW-1185">Reference proteome</keyword>
<dbReference type="Proteomes" id="UP000614996">
    <property type="component" value="Unassembled WGS sequence"/>
</dbReference>
<keyword evidence="1" id="KW-0805">Transcription regulation</keyword>
<evidence type="ECO:0000256" key="2">
    <source>
        <dbReference type="ARBA" id="ARBA00023125"/>
    </source>
</evidence>
<keyword evidence="3" id="KW-0804">Transcription</keyword>
<organism evidence="6 7">
    <name type="scientific">Actinocatenispora comari</name>
    <dbReference type="NCBI Taxonomy" id="2807577"/>
    <lineage>
        <taxon>Bacteria</taxon>
        <taxon>Bacillati</taxon>
        <taxon>Actinomycetota</taxon>
        <taxon>Actinomycetes</taxon>
        <taxon>Micromonosporales</taxon>
        <taxon>Micromonosporaceae</taxon>
        <taxon>Actinocatenispora</taxon>
    </lineage>
</organism>
<keyword evidence="2 4" id="KW-0238">DNA-binding</keyword>
<evidence type="ECO:0000256" key="3">
    <source>
        <dbReference type="ARBA" id="ARBA00023163"/>
    </source>
</evidence>
<dbReference type="InterPro" id="IPR001647">
    <property type="entry name" value="HTH_TetR"/>
</dbReference>
<dbReference type="Gene3D" id="1.10.10.60">
    <property type="entry name" value="Homeodomain-like"/>
    <property type="match status" value="1"/>
</dbReference>
<accession>A0A8J4EJ00</accession>
<dbReference type="RefSeq" id="WP_207123385.1">
    <property type="nucleotide sequence ID" value="NZ_BOPO01000009.1"/>
</dbReference>
<dbReference type="PROSITE" id="PS01081">
    <property type="entry name" value="HTH_TETR_1"/>
    <property type="match status" value="1"/>
</dbReference>
<dbReference type="Gene3D" id="1.10.357.10">
    <property type="entry name" value="Tetracycline Repressor, domain 2"/>
    <property type="match status" value="1"/>
</dbReference>
<dbReference type="Pfam" id="PF00440">
    <property type="entry name" value="TetR_N"/>
    <property type="match status" value="1"/>
</dbReference>
<name>A0A8J4EJ00_9ACTN</name>
<comment type="caution">
    <text evidence="6">The sequence shown here is derived from an EMBL/GenBank/DDBJ whole genome shotgun (WGS) entry which is preliminary data.</text>
</comment>
<dbReference type="InterPro" id="IPR050109">
    <property type="entry name" value="HTH-type_TetR-like_transc_reg"/>
</dbReference>
<evidence type="ECO:0000256" key="1">
    <source>
        <dbReference type="ARBA" id="ARBA00023015"/>
    </source>
</evidence>
<dbReference type="PANTHER" id="PTHR30055">
    <property type="entry name" value="HTH-TYPE TRANSCRIPTIONAL REGULATOR RUTR"/>
    <property type="match status" value="1"/>
</dbReference>
<evidence type="ECO:0000256" key="4">
    <source>
        <dbReference type="PROSITE-ProRule" id="PRU00335"/>
    </source>
</evidence>
<dbReference type="EMBL" id="BOPO01000009">
    <property type="protein sequence ID" value="GIL25791.1"/>
    <property type="molecule type" value="Genomic_DNA"/>
</dbReference>
<dbReference type="GO" id="GO:0045892">
    <property type="term" value="P:negative regulation of DNA-templated transcription"/>
    <property type="evidence" value="ECO:0007669"/>
    <property type="project" value="UniProtKB-ARBA"/>
</dbReference>
<dbReference type="PANTHER" id="PTHR30055:SF234">
    <property type="entry name" value="HTH-TYPE TRANSCRIPTIONAL REGULATOR BETI"/>
    <property type="match status" value="1"/>
</dbReference>
<dbReference type="InterPro" id="IPR023772">
    <property type="entry name" value="DNA-bd_HTH_TetR-type_CS"/>
</dbReference>